<feature type="compositionally biased region" description="Low complexity" evidence="1">
    <location>
        <begin position="129"/>
        <end position="160"/>
    </location>
</feature>
<protein>
    <submittedName>
        <fullName evidence="3">YHS domain protein</fullName>
    </submittedName>
</protein>
<evidence type="ECO:0000256" key="2">
    <source>
        <dbReference type="SAM" id="SignalP"/>
    </source>
</evidence>
<feature type="chain" id="PRO_5012749515" evidence="2">
    <location>
        <begin position="26"/>
        <end position="620"/>
    </location>
</feature>
<keyword evidence="2" id="KW-0732">Signal</keyword>
<evidence type="ECO:0000313" key="3">
    <source>
        <dbReference type="EMBL" id="APZ96658.1"/>
    </source>
</evidence>
<evidence type="ECO:0000256" key="1">
    <source>
        <dbReference type="SAM" id="MobiDB-lite"/>
    </source>
</evidence>
<feature type="compositionally biased region" description="Low complexity" evidence="1">
    <location>
        <begin position="351"/>
        <end position="364"/>
    </location>
</feature>
<organism evidence="3 4">
    <name type="scientific">Fuerstiella marisgermanici</name>
    <dbReference type="NCBI Taxonomy" id="1891926"/>
    <lineage>
        <taxon>Bacteria</taxon>
        <taxon>Pseudomonadati</taxon>
        <taxon>Planctomycetota</taxon>
        <taxon>Planctomycetia</taxon>
        <taxon>Planctomycetales</taxon>
        <taxon>Planctomycetaceae</taxon>
        <taxon>Fuerstiella</taxon>
    </lineage>
</organism>
<dbReference type="OrthoDB" id="215819at2"/>
<dbReference type="Proteomes" id="UP000187735">
    <property type="component" value="Chromosome"/>
</dbReference>
<feature type="compositionally biased region" description="Polar residues" evidence="1">
    <location>
        <begin position="460"/>
        <end position="481"/>
    </location>
</feature>
<keyword evidence="4" id="KW-1185">Reference proteome</keyword>
<feature type="region of interest" description="Disordered" evidence="1">
    <location>
        <begin position="129"/>
        <end position="163"/>
    </location>
</feature>
<feature type="compositionally biased region" description="Pro residues" evidence="1">
    <location>
        <begin position="194"/>
        <end position="203"/>
    </location>
</feature>
<feature type="signal peptide" evidence="2">
    <location>
        <begin position="1"/>
        <end position="25"/>
    </location>
</feature>
<feature type="region of interest" description="Disordered" evidence="1">
    <location>
        <begin position="180"/>
        <end position="370"/>
    </location>
</feature>
<accession>A0A1P8WRK1</accession>
<feature type="region of interest" description="Disordered" evidence="1">
    <location>
        <begin position="441"/>
        <end position="495"/>
    </location>
</feature>
<feature type="compositionally biased region" description="Basic and acidic residues" evidence="1">
    <location>
        <begin position="441"/>
        <end position="455"/>
    </location>
</feature>
<dbReference type="EMBL" id="CP017641">
    <property type="protein sequence ID" value="APZ96658.1"/>
    <property type="molecule type" value="Genomic_DNA"/>
</dbReference>
<evidence type="ECO:0000313" key="4">
    <source>
        <dbReference type="Proteomes" id="UP000187735"/>
    </source>
</evidence>
<dbReference type="AlphaFoldDB" id="A0A1P8WRK1"/>
<proteinExistence type="predicted"/>
<reference evidence="3 4" key="1">
    <citation type="journal article" date="2016" name="Front. Microbiol.">
        <title>Fuerstia marisgermanicae gen. nov., sp. nov., an Unusual Member of the Phylum Planctomycetes from the German Wadden Sea.</title>
        <authorList>
            <person name="Kohn T."/>
            <person name="Heuer A."/>
            <person name="Jogler M."/>
            <person name="Vollmers J."/>
            <person name="Boedeker C."/>
            <person name="Bunk B."/>
            <person name="Rast P."/>
            <person name="Borchert D."/>
            <person name="Glockner I."/>
            <person name="Freese H.M."/>
            <person name="Klenk H.P."/>
            <person name="Overmann J."/>
            <person name="Kaster A.K."/>
            <person name="Rohde M."/>
            <person name="Wiegand S."/>
            <person name="Jogler C."/>
        </authorList>
    </citation>
    <scope>NUCLEOTIDE SEQUENCE [LARGE SCALE GENOMIC DNA]</scope>
    <source>
        <strain evidence="3 4">NH11</strain>
    </source>
</reference>
<dbReference type="RefSeq" id="WP_077027639.1">
    <property type="nucleotide sequence ID" value="NZ_CP017641.1"/>
</dbReference>
<dbReference type="KEGG" id="fmr:Fuma_06331"/>
<name>A0A1P8WRK1_9PLAN</name>
<gene>
    <name evidence="3" type="ORF">Fuma_06331</name>
</gene>
<sequence length="620" mass="67211" precursor="true">MNKKSRFRKHLLSATFAALPLAAVAADLPDTAGSPTQSESLRPVAETFRLKSVPHIQKPSSGIVQVQYEEASPTVGYHPQNVFHANGAGKGSFTFQHSAETGMPEFVQTQYAQAQPPMRRREWRRMMAQQQAQQAAQNGGTNGAQNAASQGGAQNMAANASVEEERPSFFKRLFGRFGGDSEEEVDDSQILPGEPAPKIPKPPAIVYETNAGSPARGAKSNNSGVPARTASFKHQKMSTPPMVPGVDVPWQQDQPASVAQKPTPAAQANSRQQNQPALAGVPMANDDSFVDPFLAPPVPDDETTDTDTVNGADDVLLDLDSLLEKETTPRQVQRTPAEVPEARTAENVSRQAEVQQETAAAPAAKTEEPFTGHTIDADEALLTAEQVRNATQPANSEEPDEIHAVPPLTDDLQDLKEPAMQMPVTETVDDSAKAEPIFEKVPSLDDVKQSEHAEDAALPSTDSSSKSTRGLQVSQSKSAAVTRNPAPAAGSNVYVSRARREHQRYLIMSRSSQTGFKGFCPVELRNSRDLVDSKKEYSAKFGVATYHFSSPEALAAFEANPARYAPAASGNDVVLLVNTGEEVTGGLDFSLWYHDRLYMFRSRETQQLFSRDPGRYADQY</sequence>
<feature type="compositionally biased region" description="Polar residues" evidence="1">
    <location>
        <begin position="266"/>
        <end position="276"/>
    </location>
</feature>